<dbReference type="Proteomes" id="UP001366166">
    <property type="component" value="Chromosome"/>
</dbReference>
<organism evidence="1 2">
    <name type="scientific">Desulfoferula mesophila</name>
    <dbReference type="NCBI Taxonomy" id="3058419"/>
    <lineage>
        <taxon>Bacteria</taxon>
        <taxon>Pseudomonadati</taxon>
        <taxon>Thermodesulfobacteriota</taxon>
        <taxon>Desulfarculia</taxon>
        <taxon>Desulfarculales</taxon>
        <taxon>Desulfarculaceae</taxon>
        <taxon>Desulfoferula</taxon>
    </lineage>
</organism>
<evidence type="ECO:0000313" key="1">
    <source>
        <dbReference type="EMBL" id="BEQ16590.1"/>
    </source>
</evidence>
<reference evidence="2" key="1">
    <citation type="journal article" date="2023" name="Arch. Microbiol.">
        <title>Desulfoferula mesophilus gen. nov. sp. nov., a mesophilic sulfate-reducing bacterium isolated from a brackish lake sediment.</title>
        <authorList>
            <person name="Watanabe T."/>
            <person name="Yabe T."/>
            <person name="Tsuji J.M."/>
            <person name="Fukui M."/>
        </authorList>
    </citation>
    <scope>NUCLEOTIDE SEQUENCE [LARGE SCALE GENOMIC DNA]</scope>
    <source>
        <strain evidence="2">12FAK</strain>
    </source>
</reference>
<dbReference type="KEGG" id="dmp:FAK_36560"/>
<proteinExistence type="predicted"/>
<evidence type="ECO:0000313" key="2">
    <source>
        <dbReference type="Proteomes" id="UP001366166"/>
    </source>
</evidence>
<dbReference type="AlphaFoldDB" id="A0AAU9EIL1"/>
<accession>A0AAU9EIL1</accession>
<dbReference type="EMBL" id="AP028679">
    <property type="protein sequence ID" value="BEQ16590.1"/>
    <property type="molecule type" value="Genomic_DNA"/>
</dbReference>
<gene>
    <name evidence="1" type="ORF">FAK_36560</name>
</gene>
<name>A0AAU9EIL1_9BACT</name>
<sequence length="169" mass="17861">MLALTDEKGRDSVVMGAGDDGKSTIGMMAANNKPRVAINYTPGRGPGLALFDDDNVGKAGLAIIHGKPVIGLNKADGTPAIAMSYDPKREAALLGFLNSRNEAKAGFGLMNDKPLLFAYRPDDTGLLFNIQRDGRPALGLLTEGRPEWSATGTVPQMPALDGILDQVLR</sequence>
<protein>
    <submittedName>
        <fullName evidence="1">Uncharacterized protein</fullName>
    </submittedName>
</protein>
<keyword evidence="2" id="KW-1185">Reference proteome</keyword>